<comment type="caution">
    <text evidence="3">The sequence shown here is derived from an EMBL/GenBank/DDBJ whole genome shotgun (WGS) entry which is preliminary data.</text>
</comment>
<name>A0ABQ4EWW3_9ACTN</name>
<dbReference type="Proteomes" id="UP000621500">
    <property type="component" value="Unassembled WGS sequence"/>
</dbReference>
<dbReference type="PIRSF" id="PIRSF017082">
    <property type="entry name" value="YflP"/>
    <property type="match status" value="1"/>
</dbReference>
<accession>A0ABQ4EWW3</accession>
<dbReference type="Gene3D" id="3.40.190.150">
    <property type="entry name" value="Bordetella uptake gene, domain 1"/>
    <property type="match status" value="1"/>
</dbReference>
<reference evidence="3 4" key="1">
    <citation type="submission" date="2021-01" db="EMBL/GenBank/DDBJ databases">
        <title>Whole genome shotgun sequence of Plantactinospora mayteni NBRC 109088.</title>
        <authorList>
            <person name="Komaki H."/>
            <person name="Tamura T."/>
        </authorList>
    </citation>
    <scope>NUCLEOTIDE SEQUENCE [LARGE SCALE GENOMIC DNA]</scope>
    <source>
        <strain evidence="3 4">NBRC 109088</strain>
    </source>
</reference>
<dbReference type="PANTHER" id="PTHR42928:SF3">
    <property type="entry name" value="UPF0065 PROTEIN YFLP"/>
    <property type="match status" value="1"/>
</dbReference>
<sequence>MTRTRYPTPRWLAGALALVLVAVSGCADRLADGATGLRLLVPNAPGSGYDVTARTAAKALADAGIARGVEVFNLPGGGGVVGLRRLGYERGNPDLMMLMGLGVVGSQYASGARFTLQDTTPIARLIEEPAIVVVTRDSPYRDIDGLLAAWRADPAGVPVGGGSSVGGPDHLPPMLIADAVGIPPRQVSYRQFDGGGDLLAAILDHQVAFGVSGRSEYADQIASGQLRVLAVTSQFRLAGTVAPTLRERGVDVVFTNWRGIVAPPGLHDTDIAAMREMVTRLHGSAQWQAVLAKYGWTDAYLDGTAFGDFLRAENDRLAHALDGLGLDPVTTPGAGG</sequence>
<dbReference type="Gene3D" id="3.40.190.10">
    <property type="entry name" value="Periplasmic binding protein-like II"/>
    <property type="match status" value="1"/>
</dbReference>
<comment type="similarity">
    <text evidence="1">Belongs to the UPF0065 (bug) family.</text>
</comment>
<feature type="chain" id="PRO_5047285628" evidence="2">
    <location>
        <begin position="28"/>
        <end position="336"/>
    </location>
</feature>
<dbReference type="PROSITE" id="PS51257">
    <property type="entry name" value="PROKAR_LIPOPROTEIN"/>
    <property type="match status" value="1"/>
</dbReference>
<evidence type="ECO:0000313" key="4">
    <source>
        <dbReference type="Proteomes" id="UP000621500"/>
    </source>
</evidence>
<organism evidence="3 4">
    <name type="scientific">Plantactinospora mayteni</name>
    <dbReference type="NCBI Taxonomy" id="566021"/>
    <lineage>
        <taxon>Bacteria</taxon>
        <taxon>Bacillati</taxon>
        <taxon>Actinomycetota</taxon>
        <taxon>Actinomycetes</taxon>
        <taxon>Micromonosporales</taxon>
        <taxon>Micromonosporaceae</taxon>
        <taxon>Plantactinospora</taxon>
    </lineage>
</organism>
<dbReference type="SUPFAM" id="SSF53850">
    <property type="entry name" value="Periplasmic binding protein-like II"/>
    <property type="match status" value="1"/>
</dbReference>
<dbReference type="EMBL" id="BONX01000041">
    <property type="protein sequence ID" value="GIG99136.1"/>
    <property type="molecule type" value="Genomic_DNA"/>
</dbReference>
<keyword evidence="4" id="KW-1185">Reference proteome</keyword>
<dbReference type="PANTHER" id="PTHR42928">
    <property type="entry name" value="TRICARBOXYLATE-BINDING PROTEIN"/>
    <property type="match status" value="1"/>
</dbReference>
<proteinExistence type="inferred from homology"/>
<dbReference type="InterPro" id="IPR042100">
    <property type="entry name" value="Bug_dom1"/>
</dbReference>
<gene>
    <name evidence="3" type="ORF">Pma05_57090</name>
</gene>
<feature type="signal peptide" evidence="2">
    <location>
        <begin position="1"/>
        <end position="27"/>
    </location>
</feature>
<dbReference type="Pfam" id="PF03401">
    <property type="entry name" value="TctC"/>
    <property type="match status" value="1"/>
</dbReference>
<evidence type="ECO:0000313" key="3">
    <source>
        <dbReference type="EMBL" id="GIG99136.1"/>
    </source>
</evidence>
<dbReference type="InterPro" id="IPR005064">
    <property type="entry name" value="BUG"/>
</dbReference>
<evidence type="ECO:0000256" key="1">
    <source>
        <dbReference type="ARBA" id="ARBA00006987"/>
    </source>
</evidence>
<dbReference type="RefSeq" id="WP_203860544.1">
    <property type="nucleotide sequence ID" value="NZ_BAAAZQ010000009.1"/>
</dbReference>
<protein>
    <submittedName>
        <fullName evidence="3">C4-dicarboxylate ABC transporter substrate-binding protein</fullName>
    </submittedName>
</protein>
<keyword evidence="2" id="KW-0732">Signal</keyword>
<evidence type="ECO:0000256" key="2">
    <source>
        <dbReference type="SAM" id="SignalP"/>
    </source>
</evidence>